<protein>
    <submittedName>
        <fullName evidence="3">Alpha/beta fold hydrolase</fullName>
    </submittedName>
</protein>
<proteinExistence type="predicted"/>
<dbReference type="RefSeq" id="WP_344254537.1">
    <property type="nucleotide sequence ID" value="NZ_BAAARE010000007.1"/>
</dbReference>
<organism evidence="3 4">
    <name type="scientific">Terrabacter carboxydivorans</name>
    <dbReference type="NCBI Taxonomy" id="619730"/>
    <lineage>
        <taxon>Bacteria</taxon>
        <taxon>Bacillati</taxon>
        <taxon>Actinomycetota</taxon>
        <taxon>Actinomycetes</taxon>
        <taxon>Micrococcales</taxon>
        <taxon>Intrasporangiaceae</taxon>
        <taxon>Terrabacter</taxon>
    </lineage>
</organism>
<dbReference type="InterPro" id="IPR000639">
    <property type="entry name" value="Epox_hydrolase-like"/>
</dbReference>
<reference evidence="3 4" key="1">
    <citation type="journal article" date="2019" name="Int. J. Syst. Evol. Microbiol.">
        <title>The Global Catalogue of Microorganisms (GCM) 10K type strain sequencing project: providing services to taxonomists for standard genome sequencing and annotation.</title>
        <authorList>
            <consortium name="The Broad Institute Genomics Platform"/>
            <consortium name="The Broad Institute Genome Sequencing Center for Infectious Disease"/>
            <person name="Wu L."/>
            <person name="Ma J."/>
        </authorList>
    </citation>
    <scope>NUCLEOTIDE SEQUENCE [LARGE SCALE GENOMIC DNA]</scope>
    <source>
        <strain evidence="3 4">JCM 16259</strain>
    </source>
</reference>
<evidence type="ECO:0000313" key="3">
    <source>
        <dbReference type="EMBL" id="GAA2480896.1"/>
    </source>
</evidence>
<name>A0ABN3LDF6_9MICO</name>
<keyword evidence="4" id="KW-1185">Reference proteome</keyword>
<dbReference type="SUPFAM" id="SSF53474">
    <property type="entry name" value="alpha/beta-Hydrolases"/>
    <property type="match status" value="1"/>
</dbReference>
<evidence type="ECO:0000313" key="4">
    <source>
        <dbReference type="Proteomes" id="UP001500730"/>
    </source>
</evidence>
<evidence type="ECO:0000259" key="2">
    <source>
        <dbReference type="Pfam" id="PF00561"/>
    </source>
</evidence>
<evidence type="ECO:0000256" key="1">
    <source>
        <dbReference type="ARBA" id="ARBA00022801"/>
    </source>
</evidence>
<dbReference type="PRINTS" id="PR00412">
    <property type="entry name" value="EPOXHYDRLASE"/>
</dbReference>
<dbReference type="Gene3D" id="3.40.50.1820">
    <property type="entry name" value="alpha/beta hydrolase"/>
    <property type="match status" value="1"/>
</dbReference>
<comment type="caution">
    <text evidence="3">The sequence shown here is derived from an EMBL/GenBank/DDBJ whole genome shotgun (WGS) entry which is preliminary data.</text>
</comment>
<dbReference type="Pfam" id="PF00561">
    <property type="entry name" value="Abhydrolase_1"/>
    <property type="match status" value="1"/>
</dbReference>
<dbReference type="PRINTS" id="PR00111">
    <property type="entry name" value="ABHYDROLASE"/>
</dbReference>
<gene>
    <name evidence="3" type="ORF">GCM10009858_18160</name>
</gene>
<sequence>MAPLDERITTFSRDGLRFDVTDEGPLGGDVVVLLHGFPTDRTSWDRVAARLHEAGLRTLAPDQRGYSPGARPSGEDAYRLDELVADVVALVDASGRDRVHLVGHDWGGALAWLVAGNHPERIASLTVLSTPHPAAMSRAWRTGLDQKRRSWYMAAFQLPWVPEHAVAAGFHSLMARSGLPAEDSRRYADRLARADALTGPVNWYRAARHSRVGAHRVEVPTTYVWGSKDPFLGRTAAELTREHVGADYELVELDAGHWLPETRDAESAAAILHRVARAR</sequence>
<accession>A0ABN3LDF6</accession>
<dbReference type="PANTHER" id="PTHR43329">
    <property type="entry name" value="EPOXIDE HYDROLASE"/>
    <property type="match status" value="1"/>
</dbReference>
<keyword evidence="1 3" id="KW-0378">Hydrolase</keyword>
<dbReference type="EMBL" id="BAAARE010000007">
    <property type="protein sequence ID" value="GAA2480896.1"/>
    <property type="molecule type" value="Genomic_DNA"/>
</dbReference>
<feature type="domain" description="AB hydrolase-1" evidence="2">
    <location>
        <begin position="30"/>
        <end position="262"/>
    </location>
</feature>
<dbReference type="GO" id="GO:0016787">
    <property type="term" value="F:hydrolase activity"/>
    <property type="evidence" value="ECO:0007669"/>
    <property type="project" value="UniProtKB-KW"/>
</dbReference>
<dbReference type="InterPro" id="IPR000073">
    <property type="entry name" value="AB_hydrolase_1"/>
</dbReference>
<dbReference type="InterPro" id="IPR029058">
    <property type="entry name" value="AB_hydrolase_fold"/>
</dbReference>
<dbReference type="Proteomes" id="UP001500730">
    <property type="component" value="Unassembled WGS sequence"/>
</dbReference>